<dbReference type="RefSeq" id="WP_157010280.1">
    <property type="nucleotide sequence ID" value="NZ_LN614827.1"/>
</dbReference>
<dbReference type="AlphaFoldDB" id="A0A098G1T0"/>
<dbReference type="Proteomes" id="UP000032430">
    <property type="component" value="Chromosome I"/>
</dbReference>
<organism evidence="3 4">
    <name type="scientific">Legionella fallonii LLAP-10</name>
    <dbReference type="NCBI Taxonomy" id="1212491"/>
    <lineage>
        <taxon>Bacteria</taxon>
        <taxon>Pseudomonadati</taxon>
        <taxon>Pseudomonadota</taxon>
        <taxon>Gammaproteobacteria</taxon>
        <taxon>Legionellales</taxon>
        <taxon>Legionellaceae</taxon>
        <taxon>Legionella</taxon>
    </lineage>
</organism>
<protein>
    <submittedName>
        <fullName evidence="3">Uncharacterized protein</fullName>
    </submittedName>
</protein>
<dbReference type="HOGENOM" id="CLU_455470_0_0_6"/>
<feature type="coiled-coil region" evidence="1">
    <location>
        <begin position="558"/>
        <end position="592"/>
    </location>
</feature>
<dbReference type="OrthoDB" id="5654253at2"/>
<evidence type="ECO:0000313" key="3">
    <source>
        <dbReference type="EMBL" id="CEG56432.1"/>
    </source>
</evidence>
<evidence type="ECO:0000313" key="4">
    <source>
        <dbReference type="Proteomes" id="UP000032430"/>
    </source>
</evidence>
<gene>
    <name evidence="3" type="ORF">LFA_0993</name>
</gene>
<sequence length="599" mass="70187">MMDTIQLKPDEHLEVILRDPTSIVSKERALSESTYPLLAAYYQWIRKINGIHTKLDTIIDNEQILGEFIFLCEHNLLFFLTVTGRFDVIKELFLPHKLTARERYLIHLIQREHAQAHRQQDISSIKAPKQVSEKETPHHLDDWKKYANGLSNMDFYYYYTQEIKRISCEYNLKQIQVLSQAYNARQTRLLQAIDIMRSDDTISEEVKLEAERLYKKYSEIISDFPDYNSIGINPQNLSLHVIEQDYHRMRKHYDDSEEIHDFLEKNSRDNARLKVLLREERRQSKSTKEQLKANEKEYKEEIKVLTSHLKKVSEAALGDIDKNLHHIIHFINKCPQNNLNSEQQKALKESVNQLKEYRDKFKKTKNFDETQDLLKECSGKLQIIKDILKPNLPQNALKVLVKEIQLFNEGIIERREPLPEEQLVSEEQLMLDLPSAPVIQEKIDSETQSASSETEDSNKDGLESQFKESAVAIEQALHNITLFKSELQIIRGENELIELSEEEQQSYKIEINKLLKDVQLSKENDSIAPDDLPKIEKTEELIKKVKTIGFDRVNINLLKSLYDQVDSLSNQYERLEKSKDKLSDLIDNLTDNLQKNVQI</sequence>
<dbReference type="KEGG" id="lfa:LFA_0993"/>
<keyword evidence="1" id="KW-0175">Coiled coil</keyword>
<dbReference type="EMBL" id="LN614827">
    <property type="protein sequence ID" value="CEG56432.1"/>
    <property type="molecule type" value="Genomic_DNA"/>
</dbReference>
<reference evidence="4" key="1">
    <citation type="submission" date="2014-09" db="EMBL/GenBank/DDBJ databases">
        <authorList>
            <person name="Gomez-Valero L."/>
        </authorList>
    </citation>
    <scope>NUCLEOTIDE SEQUENCE [LARGE SCALE GENOMIC DNA]</scope>
    <source>
        <strain evidence="4">ATCC700992</strain>
    </source>
</reference>
<name>A0A098G1T0_9GAMM</name>
<keyword evidence="4" id="KW-1185">Reference proteome</keyword>
<evidence type="ECO:0000256" key="1">
    <source>
        <dbReference type="SAM" id="Coils"/>
    </source>
</evidence>
<accession>A0A098G1T0</accession>
<feature type="region of interest" description="Disordered" evidence="2">
    <location>
        <begin position="444"/>
        <end position="463"/>
    </location>
</feature>
<evidence type="ECO:0000256" key="2">
    <source>
        <dbReference type="SAM" id="MobiDB-lite"/>
    </source>
</evidence>
<feature type="coiled-coil region" evidence="1">
    <location>
        <begin position="263"/>
        <end position="308"/>
    </location>
</feature>
<proteinExistence type="predicted"/>